<dbReference type="AlphaFoldDB" id="A0A0A9X7E4"/>
<protein>
    <submittedName>
        <fullName evidence="1">Uncharacterized protein</fullName>
    </submittedName>
</protein>
<dbReference type="EMBL" id="GBHO01028048">
    <property type="protein sequence ID" value="JAG15556.1"/>
    <property type="molecule type" value="Transcribed_RNA"/>
</dbReference>
<reference evidence="1" key="1">
    <citation type="journal article" date="2014" name="PLoS ONE">
        <title>Transcriptome-Based Identification of ABC Transporters in the Western Tarnished Plant Bug Lygus hesperus.</title>
        <authorList>
            <person name="Hull J.J."/>
            <person name="Chaney K."/>
            <person name="Geib S.M."/>
            <person name="Fabrick J.A."/>
            <person name="Brent C.S."/>
            <person name="Walsh D."/>
            <person name="Lavine L.C."/>
        </authorList>
    </citation>
    <scope>NUCLEOTIDE SEQUENCE</scope>
</reference>
<organism evidence="1">
    <name type="scientific">Lygus hesperus</name>
    <name type="common">Western plant bug</name>
    <dbReference type="NCBI Taxonomy" id="30085"/>
    <lineage>
        <taxon>Eukaryota</taxon>
        <taxon>Metazoa</taxon>
        <taxon>Ecdysozoa</taxon>
        <taxon>Arthropoda</taxon>
        <taxon>Hexapoda</taxon>
        <taxon>Insecta</taxon>
        <taxon>Pterygota</taxon>
        <taxon>Neoptera</taxon>
        <taxon>Paraneoptera</taxon>
        <taxon>Hemiptera</taxon>
        <taxon>Heteroptera</taxon>
        <taxon>Panheteroptera</taxon>
        <taxon>Cimicomorpha</taxon>
        <taxon>Miridae</taxon>
        <taxon>Mirini</taxon>
        <taxon>Lygus</taxon>
    </lineage>
</organism>
<accession>A0A0A9X7E4</accession>
<evidence type="ECO:0000313" key="1">
    <source>
        <dbReference type="EMBL" id="JAG15556.1"/>
    </source>
</evidence>
<proteinExistence type="predicted"/>
<name>A0A0A9X7E4_LYGHE</name>
<reference evidence="1" key="2">
    <citation type="submission" date="2014-07" db="EMBL/GenBank/DDBJ databases">
        <authorList>
            <person name="Hull J."/>
        </authorList>
    </citation>
    <scope>NUCLEOTIDE SEQUENCE</scope>
</reference>
<feature type="non-terminal residue" evidence="1">
    <location>
        <position position="1"/>
    </location>
</feature>
<sequence>QPHPYLEPTMATVLKYDCPKCDHLHSADHWRTILKHMREFHRWEDLERQANKAFREISGDYWPQKCFLCNVPFPIANKYNELLHHYLSKCGLKDKVTNDHYVARRNAFKNLVIEAIEIARERRSGIFAQAVCEQIHIDVPPKLLKSRPHKTDVNLDYSLILDNQLILVSVCVPWDGNMPMRHRDAMKWLGKVADSYIEEQNTRLTPRCVSLEIGARGITSKTLERFLEDLGYEDVEIDSKMHEASEDAIRNSQMVYRELKRKQEAIARVVTSIRPHLVNMDTS</sequence>
<gene>
    <name evidence="1" type="ORF">CM83_15525</name>
</gene>